<gene>
    <name evidence="2" type="ORF">HMPREF1317_0768</name>
</gene>
<dbReference type="AlphaFoldDB" id="J1HYY3"/>
<dbReference type="EMBL" id="AKFS01000021">
    <property type="protein sequence ID" value="EJF51600.1"/>
    <property type="molecule type" value="Genomic_DNA"/>
</dbReference>
<organism evidence="2 3">
    <name type="scientific">Schaalia georgiae F0490</name>
    <dbReference type="NCBI Taxonomy" id="1125717"/>
    <lineage>
        <taxon>Bacteria</taxon>
        <taxon>Bacillati</taxon>
        <taxon>Actinomycetota</taxon>
        <taxon>Actinomycetes</taxon>
        <taxon>Actinomycetales</taxon>
        <taxon>Actinomycetaceae</taxon>
        <taxon>Schaalia</taxon>
    </lineage>
</organism>
<accession>J1HYY3</accession>
<protein>
    <submittedName>
        <fullName evidence="2">Uncharacterized protein</fullName>
    </submittedName>
</protein>
<comment type="caution">
    <text evidence="2">The sequence shown here is derived from an EMBL/GenBank/DDBJ whole genome shotgun (WGS) entry which is preliminary data.</text>
</comment>
<sequence>MNHCGAAALAPRRGWVGRASSAITAKQPAPRAGGESHRR</sequence>
<name>J1HYY3_9ACTO</name>
<proteinExistence type="predicted"/>
<feature type="region of interest" description="Disordered" evidence="1">
    <location>
        <begin position="16"/>
        <end position="39"/>
    </location>
</feature>
<evidence type="ECO:0000313" key="3">
    <source>
        <dbReference type="Proteomes" id="UP000004578"/>
    </source>
</evidence>
<evidence type="ECO:0000256" key="1">
    <source>
        <dbReference type="SAM" id="MobiDB-lite"/>
    </source>
</evidence>
<keyword evidence="3" id="KW-1185">Reference proteome</keyword>
<reference evidence="2 3" key="1">
    <citation type="submission" date="2012-05" db="EMBL/GenBank/DDBJ databases">
        <authorList>
            <person name="Harkins D.M."/>
            <person name="Madupu R."/>
            <person name="Durkin A.S."/>
            <person name="Torralba M."/>
            <person name="Methe B."/>
            <person name="Sutton G.G."/>
            <person name="Nelson K.E."/>
        </authorList>
    </citation>
    <scope>NUCLEOTIDE SEQUENCE [LARGE SCALE GENOMIC DNA]</scope>
    <source>
        <strain evidence="2 3">F0490</strain>
    </source>
</reference>
<dbReference type="PATRIC" id="fig|1125717.3.peg.147"/>
<evidence type="ECO:0000313" key="2">
    <source>
        <dbReference type="EMBL" id="EJF51600.1"/>
    </source>
</evidence>
<dbReference type="Proteomes" id="UP000004578">
    <property type="component" value="Unassembled WGS sequence"/>
</dbReference>